<organism evidence="2 3">
    <name type="scientific">Paramecium sonneborni</name>
    <dbReference type="NCBI Taxonomy" id="65129"/>
    <lineage>
        <taxon>Eukaryota</taxon>
        <taxon>Sar</taxon>
        <taxon>Alveolata</taxon>
        <taxon>Ciliophora</taxon>
        <taxon>Intramacronucleata</taxon>
        <taxon>Oligohymenophorea</taxon>
        <taxon>Peniculida</taxon>
        <taxon>Parameciidae</taxon>
        <taxon>Paramecium</taxon>
    </lineage>
</organism>
<protein>
    <submittedName>
        <fullName evidence="2">Uncharacterized protein</fullName>
    </submittedName>
</protein>
<keyword evidence="3" id="KW-1185">Reference proteome</keyword>
<accession>A0A8S1R8E6</accession>
<evidence type="ECO:0000313" key="3">
    <source>
        <dbReference type="Proteomes" id="UP000692954"/>
    </source>
</evidence>
<dbReference type="AlphaFoldDB" id="A0A8S1R8E6"/>
<sequence length="626" mass="74315">MDDEKIKQINVDSEIKFKCGISLGDPINMVFQTVHGSQIELNDHGYILLKLWGFGEMMMNFQSCIQIQGIKLIGIVRGEIEIYKQAIINNGWEKYDHIIIEDNNILNLQYDEQTNQINHNTLLSGLLLYDGIVIYKHYIDKLQYQQDYHIVKKDVQEIIEKGVKKAKIIKIIANISYITQEQYIKLKQFIMLSKNHSFSRNVEVTIKKTTIYYKEDKQIYYDQPIIQINSSPKSFSIADRFANQLENKNIKWDSKFLKAKLTEKIKEYSLNVQIALQKDIIISITKDSCEILINHWEQGILVPYYKTLEYISQIKLWIKATEDIKYEPNQDPVQDRINYLVANLFQTIPKVDKIIGTKYFNIPFVEKWKPPYDSFDNHQKNLEIHRKSDKYLFIWLFDYEIDENVDKLKELIKFKKNNPQLGLQIAILGYIKFTTWTSKFSTFLDKYELTRAILDNTIETWFPEEEQFGQFTFSIIIQRVYGLILDKQDMMIIDSKGIVRVIDNSFQIINNITQEIDKLTQNVKVTVKNYNYWRQYQNLKKCIRENPQLAEIVRKIQDKGIVEESKVLIEQMKDKVWIFENGQVKEEKWHEQPTRILRDIKDFTDINEMARIIARYIDNNDICALK</sequence>
<dbReference type="EMBL" id="CAJJDN010000144">
    <property type="protein sequence ID" value="CAD8123415.1"/>
    <property type="molecule type" value="Genomic_DNA"/>
</dbReference>
<name>A0A8S1R8E6_9CILI</name>
<evidence type="ECO:0000256" key="1">
    <source>
        <dbReference type="SAM" id="Coils"/>
    </source>
</evidence>
<proteinExistence type="predicted"/>
<comment type="caution">
    <text evidence="2">The sequence shown here is derived from an EMBL/GenBank/DDBJ whole genome shotgun (WGS) entry which is preliminary data.</text>
</comment>
<keyword evidence="1" id="KW-0175">Coiled coil</keyword>
<gene>
    <name evidence="2" type="ORF">PSON_ATCC_30995.1.T1440125</name>
</gene>
<reference evidence="2" key="1">
    <citation type="submission" date="2021-01" db="EMBL/GenBank/DDBJ databases">
        <authorList>
            <consortium name="Genoscope - CEA"/>
            <person name="William W."/>
        </authorList>
    </citation>
    <scope>NUCLEOTIDE SEQUENCE</scope>
</reference>
<feature type="coiled-coil region" evidence="1">
    <location>
        <begin position="502"/>
        <end position="529"/>
    </location>
</feature>
<dbReference type="Proteomes" id="UP000692954">
    <property type="component" value="Unassembled WGS sequence"/>
</dbReference>
<evidence type="ECO:0000313" key="2">
    <source>
        <dbReference type="EMBL" id="CAD8123415.1"/>
    </source>
</evidence>